<evidence type="ECO:0000313" key="1">
    <source>
        <dbReference type="Proteomes" id="UP000887580"/>
    </source>
</evidence>
<sequence>MNGKGAAAKAKSRPQENGSDKDNGLHYLMVKKATLHDPVLQADWAKKNLIW</sequence>
<evidence type="ECO:0000313" key="2">
    <source>
        <dbReference type="WBParaSite" id="PS1159_v2.g11848.t1"/>
    </source>
</evidence>
<dbReference type="Proteomes" id="UP000887580">
    <property type="component" value="Unplaced"/>
</dbReference>
<accession>A0AC35EXW2</accession>
<name>A0AC35EXW2_9BILA</name>
<protein>
    <submittedName>
        <fullName evidence="2">Uncharacterized protein</fullName>
    </submittedName>
</protein>
<dbReference type="WBParaSite" id="PS1159_v2.g11848.t1">
    <property type="protein sequence ID" value="PS1159_v2.g11848.t1"/>
    <property type="gene ID" value="PS1159_v2.g11848"/>
</dbReference>
<proteinExistence type="predicted"/>
<organism evidence="1 2">
    <name type="scientific">Panagrolaimus sp. PS1159</name>
    <dbReference type="NCBI Taxonomy" id="55785"/>
    <lineage>
        <taxon>Eukaryota</taxon>
        <taxon>Metazoa</taxon>
        <taxon>Ecdysozoa</taxon>
        <taxon>Nematoda</taxon>
        <taxon>Chromadorea</taxon>
        <taxon>Rhabditida</taxon>
        <taxon>Tylenchina</taxon>
        <taxon>Panagrolaimomorpha</taxon>
        <taxon>Panagrolaimoidea</taxon>
        <taxon>Panagrolaimidae</taxon>
        <taxon>Panagrolaimus</taxon>
    </lineage>
</organism>
<reference evidence="2" key="1">
    <citation type="submission" date="2022-11" db="UniProtKB">
        <authorList>
            <consortium name="WormBaseParasite"/>
        </authorList>
    </citation>
    <scope>IDENTIFICATION</scope>
</reference>